<evidence type="ECO:0000313" key="4">
    <source>
        <dbReference type="EMBL" id="MEJ2903272.1"/>
    </source>
</evidence>
<protein>
    <submittedName>
        <fullName evidence="4">DUF5723 family protein</fullName>
    </submittedName>
</protein>
<dbReference type="EMBL" id="JBBEUB010000003">
    <property type="protein sequence ID" value="MEJ2903272.1"/>
    <property type="molecule type" value="Genomic_DNA"/>
</dbReference>
<comment type="caution">
    <text evidence="4">The sequence shown here is derived from an EMBL/GenBank/DDBJ whole genome shotgun (WGS) entry which is preliminary data.</text>
</comment>
<feature type="signal peptide" evidence="2">
    <location>
        <begin position="1"/>
        <end position="19"/>
    </location>
</feature>
<dbReference type="Proteomes" id="UP001378956">
    <property type="component" value="Unassembled WGS sequence"/>
</dbReference>
<gene>
    <name evidence="4" type="ORF">WAE58_12590</name>
</gene>
<keyword evidence="2" id="KW-0732">Signal</keyword>
<reference evidence="4 5" key="1">
    <citation type="submission" date="2024-03" db="EMBL/GenBank/DDBJ databases">
        <title>Sequence of Lycoming College Course Isolates.</title>
        <authorList>
            <person name="Plotts O."/>
            <person name="Newman J."/>
        </authorList>
    </citation>
    <scope>NUCLEOTIDE SEQUENCE [LARGE SCALE GENOMIC DNA]</scope>
    <source>
        <strain evidence="4 5">CJB-3</strain>
    </source>
</reference>
<dbReference type="RefSeq" id="WP_172659834.1">
    <property type="nucleotide sequence ID" value="NZ_JABMKW010000008.1"/>
</dbReference>
<feature type="region of interest" description="Disordered" evidence="1">
    <location>
        <begin position="291"/>
        <end position="311"/>
    </location>
</feature>
<dbReference type="InterPro" id="IPR043781">
    <property type="entry name" value="DUF5723"/>
</dbReference>
<evidence type="ECO:0000256" key="2">
    <source>
        <dbReference type="SAM" id="SignalP"/>
    </source>
</evidence>
<feature type="chain" id="PRO_5046355762" evidence="2">
    <location>
        <begin position="20"/>
        <end position="482"/>
    </location>
</feature>
<name>A0ABU8NP83_9SPHI</name>
<proteinExistence type="predicted"/>
<evidence type="ECO:0000256" key="1">
    <source>
        <dbReference type="SAM" id="MobiDB-lite"/>
    </source>
</evidence>
<evidence type="ECO:0000313" key="5">
    <source>
        <dbReference type="Proteomes" id="UP001378956"/>
    </source>
</evidence>
<feature type="domain" description="DUF5723" evidence="3">
    <location>
        <begin position="65"/>
        <end position="411"/>
    </location>
</feature>
<dbReference type="Pfam" id="PF18990">
    <property type="entry name" value="DUF5723"/>
    <property type="match status" value="1"/>
</dbReference>
<organism evidence="4 5">
    <name type="scientific">Pedobacter panaciterrae</name>
    <dbReference type="NCBI Taxonomy" id="363849"/>
    <lineage>
        <taxon>Bacteria</taxon>
        <taxon>Pseudomonadati</taxon>
        <taxon>Bacteroidota</taxon>
        <taxon>Sphingobacteriia</taxon>
        <taxon>Sphingobacteriales</taxon>
        <taxon>Sphingobacteriaceae</taxon>
        <taxon>Pedobacter</taxon>
    </lineage>
</organism>
<keyword evidence="5" id="KW-1185">Reference proteome</keyword>
<sequence length="482" mass="54901">MRKYLILFSFLFLFNQLKAQQYGLFNTKTLFDGFENPAQKTFVLDSSRKYASNFFLPYFGVNAINKGNEDIMHKLISSGKLSVKDIPIGTNKLNRVYQNSNIYLFNFKIFKSYKYHKEIGFSWQLRTDLHAKYTNESLAVIDDYTRFINNSNLTKNPFNNSGYGQSYHQFSLTYRENYTKKLAFGVKISLLSGISFNSLKTDHSAIQPGPTTDKIALSLKGTYKASFLEAKDLETNDLIPTFKNPGLALSFGTTYTSKSGVFIMANIKDLGVIRWSNSSYVSNFDNMLNPTIIPEDNGPNTPPRSPRDKDQRIRNQITDIVKNDAVNKSFYTLTNAKADFLISKTYSFYTPSFMVSKNLFYNGGDAALVNKFRYSDFSISAIPIYNFNNLFLFGMQGMYQTPNFEFFLGSDNLLKTTRTAYAAIKTDTSPKSGYNGASFYMGLGIKFGYTVEHPQNSSYIPGLDDQETGFFKRIFSVFSKKR</sequence>
<accession>A0ABU8NP83</accession>
<evidence type="ECO:0000259" key="3">
    <source>
        <dbReference type="Pfam" id="PF18990"/>
    </source>
</evidence>